<name>A0A914ZBJ3_9BILA</name>
<reference evidence="2" key="1">
    <citation type="submission" date="2022-11" db="UniProtKB">
        <authorList>
            <consortium name="WormBaseParasite"/>
        </authorList>
    </citation>
    <scope>IDENTIFICATION</scope>
</reference>
<dbReference type="AlphaFoldDB" id="A0A914ZBJ3"/>
<dbReference type="WBParaSite" id="PSU_v2.g9299.t1">
    <property type="protein sequence ID" value="PSU_v2.g9299.t1"/>
    <property type="gene ID" value="PSU_v2.g9299"/>
</dbReference>
<dbReference type="Proteomes" id="UP000887577">
    <property type="component" value="Unplaced"/>
</dbReference>
<evidence type="ECO:0000313" key="1">
    <source>
        <dbReference type="Proteomes" id="UP000887577"/>
    </source>
</evidence>
<accession>A0A914ZBJ3</accession>
<organism evidence="1 2">
    <name type="scientific">Panagrolaimus superbus</name>
    <dbReference type="NCBI Taxonomy" id="310955"/>
    <lineage>
        <taxon>Eukaryota</taxon>
        <taxon>Metazoa</taxon>
        <taxon>Ecdysozoa</taxon>
        <taxon>Nematoda</taxon>
        <taxon>Chromadorea</taxon>
        <taxon>Rhabditida</taxon>
        <taxon>Tylenchina</taxon>
        <taxon>Panagrolaimomorpha</taxon>
        <taxon>Panagrolaimoidea</taxon>
        <taxon>Panagrolaimidae</taxon>
        <taxon>Panagrolaimus</taxon>
    </lineage>
</organism>
<evidence type="ECO:0000313" key="2">
    <source>
        <dbReference type="WBParaSite" id="PSU_v2.g9299.t1"/>
    </source>
</evidence>
<sequence length="230" mass="26444">MERWAKNWDDLISVSLILDTFGFYDLQTFQNLFQCIPEASKKISAHLVWRTDDEKRECTKTFILKGLSNLPSNSDSFNCSILDEQNELFNSTLSNPYPPNSLRNIAREGATTNFHLISDIENNFSQNSSKILSISATKYIRENDKVAVIVRKFEYNDTYSEPPKTVNDLNELMKQKQAFEFHHFTYSKAHKIAGLEAWLNYSLTTNSSPSVKSVTYQMPMEVKNHGSNAF</sequence>
<dbReference type="Pfam" id="PF13896">
    <property type="entry name" value="Glyco_transf_49"/>
    <property type="match status" value="1"/>
</dbReference>
<proteinExistence type="predicted"/>
<keyword evidence="1" id="KW-1185">Reference proteome</keyword>
<dbReference type="PANTHER" id="PTHR47411:SF3">
    <property type="entry name" value="I-BETA-1,3-N-ACETYLGLUCOSAMINYLTRANSFERASE"/>
    <property type="match status" value="1"/>
</dbReference>
<dbReference type="PANTHER" id="PTHR47411">
    <property type="entry name" value="B3GNT1, BETA-1,3-N-ACETYLGUCOSAMINYLTRANSFERASE 1, HOMOLOG"/>
    <property type="match status" value="1"/>
</dbReference>
<protein>
    <submittedName>
        <fullName evidence="2">Uncharacterized protein</fullName>
    </submittedName>
</protein>